<reference evidence="3" key="1">
    <citation type="submission" date="2018-05" db="EMBL/GenBank/DDBJ databases">
        <title>Luteimonas pekinense sp. nov., isolated from human Meibomian gland secretions, Beijing, China.</title>
        <authorList>
            <person name="Wen T."/>
            <person name="Bai H."/>
            <person name="Lv H."/>
        </authorList>
    </citation>
    <scope>NUCLEOTIDE SEQUENCE [LARGE SCALE GENOMIC DNA]</scope>
    <source>
        <strain evidence="3">83-4</strain>
    </source>
</reference>
<evidence type="ECO:0000313" key="2">
    <source>
        <dbReference type="EMBL" id="AXA83705.1"/>
    </source>
</evidence>
<sequence>MMRAARAGTSMPELRLAFQPFPAQEAYFRRKINYPSARWDDLRHGDHAHGFMVAGLTRLDVLDDVRQAVQEAISEGETLEDFRKRFDAAVAGKWSGFTGDGTPKGRAWRTRIIYQTNLRTSYMAGRWETLKNFPYLRYQHNTLANPREDHKAWNGRIIATSDPWWDTHYPPNGWGCRCTVTGVSEARLRALRGDAGADGAPGFSERDEPPPEWAYHVGKQARSMAAAEQFGKKVMGLPPDWRKIALDDAQRRQVDWMADWPGFIAETASSHHSVGAATPVGFISDDVLQALAAPVERRHTTTPGLQPVSALLAMTDRQLVHAMREAKGEELPLILLALQELQSWIYTPSTRVYRQASPDNLVYARPLDDGRYVAVYVRIDTQPARMPPVGRIASNWVITAAVRTPQQMADYALLKGGE</sequence>
<feature type="domain" description="Phage head morphogenesis" evidence="1">
    <location>
        <begin position="64"/>
        <end position="180"/>
    </location>
</feature>
<dbReference type="Proteomes" id="UP000251842">
    <property type="component" value="Chromosome"/>
</dbReference>
<dbReference type="OrthoDB" id="9813502at2"/>
<evidence type="ECO:0000313" key="3">
    <source>
        <dbReference type="Proteomes" id="UP000251842"/>
    </source>
</evidence>
<dbReference type="AlphaFoldDB" id="A0A344J3U5"/>
<proteinExistence type="predicted"/>
<organism evidence="2 3">
    <name type="scientific">Solilutibacter oculi</name>
    <dbReference type="NCBI Taxonomy" id="2698682"/>
    <lineage>
        <taxon>Bacteria</taxon>
        <taxon>Pseudomonadati</taxon>
        <taxon>Pseudomonadota</taxon>
        <taxon>Gammaproteobacteria</taxon>
        <taxon>Lysobacterales</taxon>
        <taxon>Lysobacteraceae</taxon>
        <taxon>Solilutibacter</taxon>
    </lineage>
</organism>
<evidence type="ECO:0000259" key="1">
    <source>
        <dbReference type="Pfam" id="PF04233"/>
    </source>
</evidence>
<gene>
    <name evidence="2" type="ORF">DCD74_02455</name>
</gene>
<name>A0A344J3U5_9GAMM</name>
<protein>
    <recommendedName>
        <fullName evidence="1">Phage head morphogenesis domain-containing protein</fullName>
    </recommendedName>
</protein>
<dbReference type="InterPro" id="IPR006528">
    <property type="entry name" value="Phage_head_morphogenesis_dom"/>
</dbReference>
<dbReference type="EMBL" id="CP029556">
    <property type="protein sequence ID" value="AXA83705.1"/>
    <property type="molecule type" value="Genomic_DNA"/>
</dbReference>
<dbReference type="Pfam" id="PF04233">
    <property type="entry name" value="Phage_Mu_F"/>
    <property type="match status" value="1"/>
</dbReference>
<dbReference type="KEGG" id="lue:DCD74_02455"/>
<accession>A0A344J3U5</accession>
<keyword evidence="3" id="KW-1185">Reference proteome</keyword>